<dbReference type="EMBL" id="QYUL01000001">
    <property type="protein sequence ID" value="RJF85015.1"/>
    <property type="molecule type" value="Genomic_DNA"/>
</dbReference>
<dbReference type="OrthoDB" id="7307757at2"/>
<sequence>MGEFTLDQDRALIARARVAELKSCGWRVIGPGEEGSVWMEGPPLAGRLNRMTGRRIANHAQDEDSAQQPVGALFEDLIARALARADAAINAAHAAADRAKRQAA</sequence>
<protein>
    <submittedName>
        <fullName evidence="1">Uncharacterized protein</fullName>
    </submittedName>
</protein>
<name>A0A418W4T2_9PROT</name>
<evidence type="ECO:0000313" key="2">
    <source>
        <dbReference type="Proteomes" id="UP000283458"/>
    </source>
</evidence>
<dbReference type="RefSeq" id="WP_119830644.1">
    <property type="nucleotide sequence ID" value="NZ_QYUL01000001.1"/>
</dbReference>
<organism evidence="1 2">
    <name type="scientific">Azospirillum cavernae</name>
    <dbReference type="NCBI Taxonomy" id="2320860"/>
    <lineage>
        <taxon>Bacteria</taxon>
        <taxon>Pseudomonadati</taxon>
        <taxon>Pseudomonadota</taxon>
        <taxon>Alphaproteobacteria</taxon>
        <taxon>Rhodospirillales</taxon>
        <taxon>Azospirillaceae</taxon>
        <taxon>Azospirillum</taxon>
    </lineage>
</organism>
<reference evidence="1 2" key="1">
    <citation type="submission" date="2018-09" db="EMBL/GenBank/DDBJ databases">
        <authorList>
            <person name="Zhu H."/>
        </authorList>
    </citation>
    <scope>NUCLEOTIDE SEQUENCE [LARGE SCALE GENOMIC DNA]</scope>
    <source>
        <strain evidence="1 2">K2W22B-5</strain>
    </source>
</reference>
<comment type="caution">
    <text evidence="1">The sequence shown here is derived from an EMBL/GenBank/DDBJ whole genome shotgun (WGS) entry which is preliminary data.</text>
</comment>
<dbReference type="Proteomes" id="UP000283458">
    <property type="component" value="Unassembled WGS sequence"/>
</dbReference>
<keyword evidence="2" id="KW-1185">Reference proteome</keyword>
<proteinExistence type="predicted"/>
<evidence type="ECO:0000313" key="1">
    <source>
        <dbReference type="EMBL" id="RJF85015.1"/>
    </source>
</evidence>
<gene>
    <name evidence="1" type="ORF">D3877_11225</name>
</gene>
<accession>A0A418W4T2</accession>
<dbReference type="AlphaFoldDB" id="A0A418W4T2"/>